<proteinExistence type="inferred from homology"/>
<keyword evidence="3" id="KW-0464">Manganese</keyword>
<gene>
    <name evidence="8" type="ORF">ACRE_024640</name>
</gene>
<comment type="caution">
    <text evidence="8">The sequence shown here is derived from an EMBL/GenBank/DDBJ whole genome shotgun (WGS) entry which is preliminary data.</text>
</comment>
<dbReference type="Pfam" id="PF00149">
    <property type="entry name" value="Metallophos"/>
    <property type="match status" value="1"/>
</dbReference>
<feature type="compositionally biased region" description="Acidic residues" evidence="6">
    <location>
        <begin position="157"/>
        <end position="168"/>
    </location>
</feature>
<dbReference type="SMART" id="SM00156">
    <property type="entry name" value="PP2Ac"/>
    <property type="match status" value="1"/>
</dbReference>
<dbReference type="InterPro" id="IPR047129">
    <property type="entry name" value="PPA2-like"/>
</dbReference>
<evidence type="ECO:0000313" key="8">
    <source>
        <dbReference type="EMBL" id="KFH46773.1"/>
    </source>
</evidence>
<feature type="region of interest" description="Disordered" evidence="6">
    <location>
        <begin position="58"/>
        <end position="80"/>
    </location>
</feature>
<evidence type="ECO:0000256" key="5">
    <source>
        <dbReference type="RuleBase" id="RU004273"/>
    </source>
</evidence>
<evidence type="ECO:0000256" key="2">
    <source>
        <dbReference type="ARBA" id="ARBA00022801"/>
    </source>
</evidence>
<comment type="similarity">
    <text evidence="5">Belongs to the PPP phosphatase family.</text>
</comment>
<evidence type="ECO:0000256" key="1">
    <source>
        <dbReference type="ARBA" id="ARBA00022723"/>
    </source>
</evidence>
<dbReference type="EMBL" id="JPKY01000016">
    <property type="protein sequence ID" value="KFH46773.1"/>
    <property type="molecule type" value="Genomic_DNA"/>
</dbReference>
<evidence type="ECO:0000256" key="6">
    <source>
        <dbReference type="SAM" id="MobiDB-lite"/>
    </source>
</evidence>
<dbReference type="GO" id="GO:0046872">
    <property type="term" value="F:metal ion binding"/>
    <property type="evidence" value="ECO:0007669"/>
    <property type="project" value="UniProtKB-KW"/>
</dbReference>
<dbReference type="OrthoDB" id="1930084at2759"/>
<keyword evidence="9" id="KW-1185">Reference proteome</keyword>
<dbReference type="HOGENOM" id="CLU_004962_8_3_1"/>
<dbReference type="GO" id="GO:0060237">
    <property type="term" value="P:regulation of fungal-type cell wall organization"/>
    <property type="evidence" value="ECO:0007669"/>
    <property type="project" value="EnsemblFungi"/>
</dbReference>
<feature type="region of interest" description="Disordered" evidence="6">
    <location>
        <begin position="132"/>
        <end position="182"/>
    </location>
</feature>
<dbReference type="GO" id="GO:0000082">
    <property type="term" value="P:G1/S transition of mitotic cell cycle"/>
    <property type="evidence" value="ECO:0007669"/>
    <property type="project" value="EnsemblFungi"/>
</dbReference>
<dbReference type="PANTHER" id="PTHR45619">
    <property type="entry name" value="SERINE/THREONINE-PROTEIN PHOSPHATASE PP2A-RELATED"/>
    <property type="match status" value="1"/>
</dbReference>
<dbReference type="GO" id="GO:0004722">
    <property type="term" value="F:protein serine/threonine phosphatase activity"/>
    <property type="evidence" value="ECO:0007669"/>
    <property type="project" value="UniProtKB-EC"/>
</dbReference>
<dbReference type="InterPro" id="IPR006186">
    <property type="entry name" value="Ser/Thr-sp_prot-phosphatase"/>
</dbReference>
<sequence>MSSTIPRPGPANLGPNSGLDEWLEEAKQCKYLPERVMKELCEKVKEILMEGEEPPYRLATRRRGHPPADQMRVSRPPAESNIQPVCTPVTVCGDIHGQFYDLLELFRVSGGMPGESNVQAPKTATTVITPEDIEPPTEITNPKLRKKLRTSSGTEIEVGEGDAADSDADAGRPQSADSGVGVTSSQSVETRFVFLGDFVDRGYFSLETFTLLMCLKAKYPDRIVLVRGNHESRQITQVYGFYEECQQKYGNASVWKACCHVFDFLVLAAIVDGEVLCVHGGLSPEIRTIDQIRVVARAQEIPHEGAFCDLVWSDPEDVETWAISPRGAGWLFGDKVASEFNHVNGLKLIARAHQLVNEGYKVRPPGNKGIGPDENKLADDKKLQYHFQENSVVTVWSAPNYCYRCGNVASIMSVDKDLSPRFSIFSAVPDDQRHLPASRRGPSDYFL</sequence>
<dbReference type="GO" id="GO:0032956">
    <property type="term" value="P:regulation of actin cytoskeleton organization"/>
    <property type="evidence" value="ECO:0007669"/>
    <property type="project" value="EnsemblFungi"/>
</dbReference>
<name>A0A086TBP1_HAPC1</name>
<dbReference type="GO" id="GO:0005737">
    <property type="term" value="C:cytoplasm"/>
    <property type="evidence" value="ECO:0007669"/>
    <property type="project" value="EnsemblFungi"/>
</dbReference>
<dbReference type="GO" id="GO:0034599">
    <property type="term" value="P:cellular response to oxidative stress"/>
    <property type="evidence" value="ECO:0007669"/>
    <property type="project" value="EnsemblFungi"/>
</dbReference>
<reference evidence="9" key="1">
    <citation type="journal article" date="2014" name="Genome Announc.">
        <title>Genome sequence and annotation of Acremonium chrysogenum, producer of the beta-lactam antibiotic cephalosporin C.</title>
        <authorList>
            <person name="Terfehr D."/>
            <person name="Dahlmann T.A."/>
            <person name="Specht T."/>
            <person name="Zadra I."/>
            <person name="Kuernsteiner H."/>
            <person name="Kueck U."/>
        </authorList>
    </citation>
    <scope>NUCLEOTIDE SEQUENCE [LARGE SCALE GENOMIC DNA]</scope>
    <source>
        <strain evidence="9">ATCC 11550 / CBS 779.69 / DSM 880 / IAM 14645 / JCM 23072 / IMI 49137</strain>
    </source>
</reference>
<dbReference type="GO" id="GO:0006281">
    <property type="term" value="P:DNA repair"/>
    <property type="evidence" value="ECO:0007669"/>
    <property type="project" value="EnsemblFungi"/>
</dbReference>
<evidence type="ECO:0000259" key="7">
    <source>
        <dbReference type="PROSITE" id="PS00125"/>
    </source>
</evidence>
<dbReference type="GO" id="GO:0035556">
    <property type="term" value="P:intracellular signal transduction"/>
    <property type="evidence" value="ECO:0007669"/>
    <property type="project" value="EnsemblFungi"/>
</dbReference>
<dbReference type="Proteomes" id="UP000029964">
    <property type="component" value="Unassembled WGS sequence"/>
</dbReference>
<evidence type="ECO:0000313" key="9">
    <source>
        <dbReference type="Proteomes" id="UP000029964"/>
    </source>
</evidence>
<dbReference type="EC" id="3.1.3.16" evidence="5"/>
<accession>A0A086TBP1</accession>
<organism evidence="8 9">
    <name type="scientific">Hapsidospora chrysogenum (strain ATCC 11550 / CBS 779.69 / DSM 880 / IAM 14645 / JCM 23072 / IMI 49137)</name>
    <name type="common">Acremonium chrysogenum</name>
    <dbReference type="NCBI Taxonomy" id="857340"/>
    <lineage>
        <taxon>Eukaryota</taxon>
        <taxon>Fungi</taxon>
        <taxon>Dikarya</taxon>
        <taxon>Ascomycota</taxon>
        <taxon>Pezizomycotina</taxon>
        <taxon>Sordariomycetes</taxon>
        <taxon>Hypocreomycetidae</taxon>
        <taxon>Hypocreales</taxon>
        <taxon>Bionectriaceae</taxon>
        <taxon>Hapsidospora</taxon>
    </lineage>
</organism>
<dbReference type="PRINTS" id="PR00114">
    <property type="entry name" value="STPHPHTASE"/>
</dbReference>
<dbReference type="InterPro" id="IPR004843">
    <property type="entry name" value="Calcineurin-like_PHP"/>
</dbReference>
<dbReference type="SUPFAM" id="SSF56300">
    <property type="entry name" value="Metallo-dependent phosphatases"/>
    <property type="match status" value="1"/>
</dbReference>
<evidence type="ECO:0000256" key="3">
    <source>
        <dbReference type="ARBA" id="ARBA00023211"/>
    </source>
</evidence>
<dbReference type="PROSITE" id="PS00125">
    <property type="entry name" value="SER_THR_PHOSPHATASE"/>
    <property type="match status" value="1"/>
</dbReference>
<dbReference type="GO" id="GO:0002098">
    <property type="term" value="P:tRNA wobble uridine modification"/>
    <property type="evidence" value="ECO:0007669"/>
    <property type="project" value="EnsemblFungi"/>
</dbReference>
<dbReference type="CDD" id="cd07415">
    <property type="entry name" value="MPP_PP2A_PP4_PP6"/>
    <property type="match status" value="1"/>
</dbReference>
<dbReference type="STRING" id="857340.A0A086TBP1"/>
<protein>
    <recommendedName>
        <fullName evidence="5">Serine/threonine-protein phosphatase</fullName>
        <ecNumber evidence="5">3.1.3.16</ecNumber>
    </recommendedName>
</protein>
<keyword evidence="1" id="KW-0479">Metal-binding</keyword>
<dbReference type="AlphaFoldDB" id="A0A086TBP1"/>
<dbReference type="GO" id="GO:0000159">
    <property type="term" value="C:protein phosphatase type 2A complex"/>
    <property type="evidence" value="ECO:0007669"/>
    <property type="project" value="EnsemblFungi"/>
</dbReference>
<dbReference type="GO" id="GO:1903432">
    <property type="term" value="P:regulation of TORC1 signaling"/>
    <property type="evidence" value="ECO:0007669"/>
    <property type="project" value="EnsemblFungi"/>
</dbReference>
<feature type="domain" description="Serine/threonine specific protein phosphatases" evidence="7">
    <location>
        <begin position="226"/>
        <end position="231"/>
    </location>
</feature>
<keyword evidence="2 5" id="KW-0378">Hydrolase</keyword>
<dbReference type="InterPro" id="IPR029052">
    <property type="entry name" value="Metallo-depent_PP-like"/>
</dbReference>
<dbReference type="Gene3D" id="3.60.21.10">
    <property type="match status" value="1"/>
</dbReference>
<comment type="catalytic activity">
    <reaction evidence="4 5">
        <text>O-phospho-L-threonyl-[protein] + H2O = L-threonyl-[protein] + phosphate</text>
        <dbReference type="Rhea" id="RHEA:47004"/>
        <dbReference type="Rhea" id="RHEA-COMP:11060"/>
        <dbReference type="Rhea" id="RHEA-COMP:11605"/>
        <dbReference type="ChEBI" id="CHEBI:15377"/>
        <dbReference type="ChEBI" id="CHEBI:30013"/>
        <dbReference type="ChEBI" id="CHEBI:43474"/>
        <dbReference type="ChEBI" id="CHEBI:61977"/>
        <dbReference type="EC" id="3.1.3.16"/>
    </reaction>
</comment>
<evidence type="ECO:0000256" key="4">
    <source>
        <dbReference type="ARBA" id="ARBA00048336"/>
    </source>
</evidence>